<dbReference type="OrthoDB" id="43654at2759"/>
<protein>
    <recommendedName>
        <fullName evidence="2">SCP domain-containing protein</fullName>
    </recommendedName>
</protein>
<feature type="signal peptide" evidence="1">
    <location>
        <begin position="1"/>
        <end position="27"/>
    </location>
</feature>
<gene>
    <name evidence="3" type="ORF">EJB05_40525</name>
</gene>
<dbReference type="Proteomes" id="UP000324897">
    <property type="component" value="Unassembled WGS sequence"/>
</dbReference>
<dbReference type="SUPFAM" id="SSF55797">
    <property type="entry name" value="PR-1-like"/>
    <property type="match status" value="1"/>
</dbReference>
<dbReference type="EMBL" id="RWGY01000034">
    <property type="protein sequence ID" value="TVU13467.1"/>
    <property type="molecule type" value="Genomic_DNA"/>
</dbReference>
<keyword evidence="1" id="KW-0732">Signal</keyword>
<feature type="non-terminal residue" evidence="3">
    <location>
        <position position="1"/>
    </location>
</feature>
<dbReference type="PRINTS" id="PR00837">
    <property type="entry name" value="V5TPXLIKE"/>
</dbReference>
<dbReference type="Gene3D" id="3.40.33.10">
    <property type="entry name" value="CAP"/>
    <property type="match status" value="1"/>
</dbReference>
<evidence type="ECO:0000313" key="3">
    <source>
        <dbReference type="EMBL" id="TVU13467.1"/>
    </source>
</evidence>
<keyword evidence="4" id="KW-1185">Reference proteome</keyword>
<feature type="domain" description="SCP" evidence="2">
    <location>
        <begin position="37"/>
        <end position="175"/>
    </location>
</feature>
<dbReference type="InterPro" id="IPR035940">
    <property type="entry name" value="CAP_sf"/>
</dbReference>
<dbReference type="InterPro" id="IPR014044">
    <property type="entry name" value="CAP_dom"/>
</dbReference>
<reference evidence="3 4" key="1">
    <citation type="journal article" date="2019" name="Sci. Rep.">
        <title>A high-quality genome of Eragrostis curvula grass provides insights into Poaceae evolution and supports new strategies to enhance forage quality.</title>
        <authorList>
            <person name="Carballo J."/>
            <person name="Santos B.A.C.M."/>
            <person name="Zappacosta D."/>
            <person name="Garbus I."/>
            <person name="Selva J.P."/>
            <person name="Gallo C.A."/>
            <person name="Diaz A."/>
            <person name="Albertini E."/>
            <person name="Caccamo M."/>
            <person name="Echenique V."/>
        </authorList>
    </citation>
    <scope>NUCLEOTIDE SEQUENCE [LARGE SCALE GENOMIC DNA]</scope>
    <source>
        <strain evidence="4">cv. Victoria</strain>
        <tissue evidence="3">Leaf</tissue>
    </source>
</reference>
<sequence>MASSLTVLSLLLLAMAAAPSLLSEASSVEPRVPRGVATAEAFRSAINEARANVSVPLVSWNATVARAAKAQVSWVRSSGGCDPAQVDKSPVPLVWSTTSYTSPDRRTPSDAVWSWVSERQWYDHASNTCAAGKQCGDYTIVVKRAWQQVGCALVACASGGTVMACDYSPGTNRMPDPKEPPY</sequence>
<organism evidence="3 4">
    <name type="scientific">Eragrostis curvula</name>
    <name type="common">weeping love grass</name>
    <dbReference type="NCBI Taxonomy" id="38414"/>
    <lineage>
        <taxon>Eukaryota</taxon>
        <taxon>Viridiplantae</taxon>
        <taxon>Streptophyta</taxon>
        <taxon>Embryophyta</taxon>
        <taxon>Tracheophyta</taxon>
        <taxon>Spermatophyta</taxon>
        <taxon>Magnoliopsida</taxon>
        <taxon>Liliopsida</taxon>
        <taxon>Poales</taxon>
        <taxon>Poaceae</taxon>
        <taxon>PACMAD clade</taxon>
        <taxon>Chloridoideae</taxon>
        <taxon>Eragrostideae</taxon>
        <taxon>Eragrostidinae</taxon>
        <taxon>Eragrostis</taxon>
    </lineage>
</organism>
<dbReference type="SMART" id="SM00198">
    <property type="entry name" value="SCP"/>
    <property type="match status" value="1"/>
</dbReference>
<dbReference type="PANTHER" id="PTHR10334">
    <property type="entry name" value="CYSTEINE-RICH SECRETORY PROTEIN-RELATED"/>
    <property type="match status" value="1"/>
</dbReference>
<name>A0A5J9TQG7_9POAL</name>
<feature type="chain" id="PRO_5023848501" description="SCP domain-containing protein" evidence="1">
    <location>
        <begin position="28"/>
        <end position="182"/>
    </location>
</feature>
<dbReference type="Pfam" id="PF00188">
    <property type="entry name" value="CAP"/>
    <property type="match status" value="1"/>
</dbReference>
<evidence type="ECO:0000256" key="1">
    <source>
        <dbReference type="SAM" id="SignalP"/>
    </source>
</evidence>
<evidence type="ECO:0000259" key="2">
    <source>
        <dbReference type="SMART" id="SM00198"/>
    </source>
</evidence>
<dbReference type="Gramene" id="TVU13467">
    <property type="protein sequence ID" value="TVU13467"/>
    <property type="gene ID" value="EJB05_40525"/>
</dbReference>
<dbReference type="InterPro" id="IPR001283">
    <property type="entry name" value="CRISP-related"/>
</dbReference>
<comment type="caution">
    <text evidence="3">The sequence shown here is derived from an EMBL/GenBank/DDBJ whole genome shotgun (WGS) entry which is preliminary data.</text>
</comment>
<proteinExistence type="predicted"/>
<accession>A0A5J9TQG7</accession>
<dbReference type="AlphaFoldDB" id="A0A5J9TQG7"/>
<evidence type="ECO:0000313" key="4">
    <source>
        <dbReference type="Proteomes" id="UP000324897"/>
    </source>
</evidence>